<dbReference type="Pfam" id="PF00498">
    <property type="entry name" value="FHA"/>
    <property type="match status" value="1"/>
</dbReference>
<dbReference type="Proteomes" id="UP000319143">
    <property type="component" value="Unassembled WGS sequence"/>
</dbReference>
<feature type="transmembrane region" description="Helical" evidence="2">
    <location>
        <begin position="253"/>
        <end position="272"/>
    </location>
</feature>
<keyword evidence="5" id="KW-1185">Reference proteome</keyword>
<dbReference type="InterPro" id="IPR008984">
    <property type="entry name" value="SMAD_FHA_dom_sf"/>
</dbReference>
<feature type="region of interest" description="Disordered" evidence="1">
    <location>
        <begin position="197"/>
        <end position="239"/>
    </location>
</feature>
<sequence length="287" mass="31466">MGSLSLLPTKSATSNEDRVVDTMIVQLVLAAGSQAGVTASMQLGYYMIGRHAECQIRPKSRSVSRRHCLLHHTETELRVLDLNSASGTRINGQRIAPGQWIELTDADSLRCGKVAFEVSLQRRSVAAATDEDDRGHEKTPSTSMLQGDAWQELDVAGLLESADAAARDERYSRIRSQAMRAAAAELAEDAQLVDTLVEPDEPIAKERPAAKQRDQRSAAMKQRRAEPRRSSKSASSRSLPSLARFRNDGSLKWMGAVLLTLCVLGFLGYSVYRFNAGPPTRILSEID</sequence>
<dbReference type="SMART" id="SM00240">
    <property type="entry name" value="FHA"/>
    <property type="match status" value="1"/>
</dbReference>
<keyword evidence="2" id="KW-0472">Membrane</keyword>
<organism evidence="4 5">
    <name type="scientific">Novipirellula artificiosorum</name>
    <dbReference type="NCBI Taxonomy" id="2528016"/>
    <lineage>
        <taxon>Bacteria</taxon>
        <taxon>Pseudomonadati</taxon>
        <taxon>Planctomycetota</taxon>
        <taxon>Planctomycetia</taxon>
        <taxon>Pirellulales</taxon>
        <taxon>Pirellulaceae</taxon>
        <taxon>Novipirellula</taxon>
    </lineage>
</organism>
<name>A0A5C6E2J9_9BACT</name>
<evidence type="ECO:0000256" key="2">
    <source>
        <dbReference type="SAM" id="Phobius"/>
    </source>
</evidence>
<reference evidence="4 5" key="1">
    <citation type="submission" date="2019-02" db="EMBL/GenBank/DDBJ databases">
        <title>Deep-cultivation of Planctomycetes and their phenomic and genomic characterization uncovers novel biology.</title>
        <authorList>
            <person name="Wiegand S."/>
            <person name="Jogler M."/>
            <person name="Boedeker C."/>
            <person name="Pinto D."/>
            <person name="Vollmers J."/>
            <person name="Rivas-Marin E."/>
            <person name="Kohn T."/>
            <person name="Peeters S.H."/>
            <person name="Heuer A."/>
            <person name="Rast P."/>
            <person name="Oberbeckmann S."/>
            <person name="Bunk B."/>
            <person name="Jeske O."/>
            <person name="Meyerdierks A."/>
            <person name="Storesund J.E."/>
            <person name="Kallscheuer N."/>
            <person name="Luecker S."/>
            <person name="Lage O.M."/>
            <person name="Pohl T."/>
            <person name="Merkel B.J."/>
            <person name="Hornburger P."/>
            <person name="Mueller R.-W."/>
            <person name="Bruemmer F."/>
            <person name="Labrenz M."/>
            <person name="Spormann A.M."/>
            <person name="Op Den Camp H."/>
            <person name="Overmann J."/>
            <person name="Amann R."/>
            <person name="Jetten M.S.M."/>
            <person name="Mascher T."/>
            <person name="Medema M.H."/>
            <person name="Devos D.P."/>
            <person name="Kaster A.-K."/>
            <person name="Ovreas L."/>
            <person name="Rohde M."/>
            <person name="Galperin M.Y."/>
            <person name="Jogler C."/>
        </authorList>
    </citation>
    <scope>NUCLEOTIDE SEQUENCE [LARGE SCALE GENOMIC DNA]</scope>
    <source>
        <strain evidence="4 5">Poly41</strain>
    </source>
</reference>
<comment type="caution">
    <text evidence="4">The sequence shown here is derived from an EMBL/GenBank/DDBJ whole genome shotgun (WGS) entry which is preliminary data.</text>
</comment>
<keyword evidence="2" id="KW-1133">Transmembrane helix</keyword>
<evidence type="ECO:0000313" key="4">
    <source>
        <dbReference type="EMBL" id="TWU42197.1"/>
    </source>
</evidence>
<dbReference type="SUPFAM" id="SSF49879">
    <property type="entry name" value="SMAD/FHA domain"/>
    <property type="match status" value="1"/>
</dbReference>
<evidence type="ECO:0000313" key="5">
    <source>
        <dbReference type="Proteomes" id="UP000319143"/>
    </source>
</evidence>
<evidence type="ECO:0000259" key="3">
    <source>
        <dbReference type="PROSITE" id="PS50006"/>
    </source>
</evidence>
<dbReference type="InterPro" id="IPR050923">
    <property type="entry name" value="Cell_Proc_Reg/RNA_Proc"/>
</dbReference>
<dbReference type="EMBL" id="SJPV01000001">
    <property type="protein sequence ID" value="TWU42197.1"/>
    <property type="molecule type" value="Genomic_DNA"/>
</dbReference>
<dbReference type="CDD" id="cd00060">
    <property type="entry name" value="FHA"/>
    <property type="match status" value="1"/>
</dbReference>
<gene>
    <name evidence="4" type="ORF">Poly41_04930</name>
</gene>
<dbReference type="PROSITE" id="PS50006">
    <property type="entry name" value="FHA_DOMAIN"/>
    <property type="match status" value="1"/>
</dbReference>
<keyword evidence="2" id="KW-0812">Transmembrane</keyword>
<dbReference type="Gene3D" id="2.60.200.20">
    <property type="match status" value="1"/>
</dbReference>
<dbReference type="InterPro" id="IPR000253">
    <property type="entry name" value="FHA_dom"/>
</dbReference>
<feature type="domain" description="FHA" evidence="3">
    <location>
        <begin position="46"/>
        <end position="95"/>
    </location>
</feature>
<dbReference type="AlphaFoldDB" id="A0A5C6E2J9"/>
<accession>A0A5C6E2J9</accession>
<evidence type="ECO:0000256" key="1">
    <source>
        <dbReference type="SAM" id="MobiDB-lite"/>
    </source>
</evidence>
<proteinExistence type="predicted"/>
<feature type="region of interest" description="Disordered" evidence="1">
    <location>
        <begin position="125"/>
        <end position="147"/>
    </location>
</feature>
<dbReference type="PANTHER" id="PTHR23308">
    <property type="entry name" value="NUCLEAR INHIBITOR OF PROTEIN PHOSPHATASE-1"/>
    <property type="match status" value="1"/>
</dbReference>
<protein>
    <submittedName>
        <fullName evidence="4">FHA domain protein</fullName>
    </submittedName>
</protein>
<feature type="compositionally biased region" description="Basic and acidic residues" evidence="1">
    <location>
        <begin position="202"/>
        <end position="216"/>
    </location>
</feature>